<keyword evidence="2" id="KW-1185">Reference proteome</keyword>
<proteinExistence type="predicted"/>
<dbReference type="AlphaFoldDB" id="A0A397T929"/>
<name>A0A397T929_9GLOM</name>
<sequence length="122" mass="14610">MGVVHAFNQNESNLRDYIQRITFMDDGHIMILCMFKLQADDMSKFKYFMVDMSYKHVFGEINELEFNVYDEDNNSEKQNSTSILKSQNQRYKGNVKGVKNFCWTFYKVFFMKYGQEDKNSEI</sequence>
<dbReference type="OrthoDB" id="2373690at2759"/>
<organism evidence="1 2">
    <name type="scientific">Glomus cerebriforme</name>
    <dbReference type="NCBI Taxonomy" id="658196"/>
    <lineage>
        <taxon>Eukaryota</taxon>
        <taxon>Fungi</taxon>
        <taxon>Fungi incertae sedis</taxon>
        <taxon>Mucoromycota</taxon>
        <taxon>Glomeromycotina</taxon>
        <taxon>Glomeromycetes</taxon>
        <taxon>Glomerales</taxon>
        <taxon>Glomeraceae</taxon>
        <taxon>Glomus</taxon>
    </lineage>
</organism>
<accession>A0A397T929</accession>
<protein>
    <submittedName>
        <fullName evidence="1">Uncharacterized protein</fullName>
    </submittedName>
</protein>
<gene>
    <name evidence="1" type="ORF">C1645_735974</name>
</gene>
<evidence type="ECO:0000313" key="1">
    <source>
        <dbReference type="EMBL" id="RIA92865.1"/>
    </source>
</evidence>
<dbReference type="EMBL" id="QKYT01000115">
    <property type="protein sequence ID" value="RIA92865.1"/>
    <property type="molecule type" value="Genomic_DNA"/>
</dbReference>
<evidence type="ECO:0000313" key="2">
    <source>
        <dbReference type="Proteomes" id="UP000265703"/>
    </source>
</evidence>
<dbReference type="Proteomes" id="UP000265703">
    <property type="component" value="Unassembled WGS sequence"/>
</dbReference>
<comment type="caution">
    <text evidence="1">The sequence shown here is derived from an EMBL/GenBank/DDBJ whole genome shotgun (WGS) entry which is preliminary data.</text>
</comment>
<reference evidence="1 2" key="1">
    <citation type="submission" date="2018-06" db="EMBL/GenBank/DDBJ databases">
        <title>Comparative genomics reveals the genomic features of Rhizophagus irregularis, R. cerebriforme, R. diaphanum and Gigaspora rosea, and their symbiotic lifestyle signature.</title>
        <authorList>
            <person name="Morin E."/>
            <person name="San Clemente H."/>
            <person name="Chen E.C.H."/>
            <person name="De La Providencia I."/>
            <person name="Hainaut M."/>
            <person name="Kuo A."/>
            <person name="Kohler A."/>
            <person name="Murat C."/>
            <person name="Tang N."/>
            <person name="Roy S."/>
            <person name="Loubradou J."/>
            <person name="Henrissat B."/>
            <person name="Grigoriev I.V."/>
            <person name="Corradi N."/>
            <person name="Roux C."/>
            <person name="Martin F.M."/>
        </authorList>
    </citation>
    <scope>NUCLEOTIDE SEQUENCE [LARGE SCALE GENOMIC DNA]</scope>
    <source>
        <strain evidence="1 2">DAOM 227022</strain>
    </source>
</reference>